<dbReference type="InterPro" id="IPR035892">
    <property type="entry name" value="C2_domain_sf"/>
</dbReference>
<protein>
    <submittedName>
        <fullName evidence="3">C2 domain protein</fullName>
    </submittedName>
</protein>
<feature type="region of interest" description="Disordered" evidence="1">
    <location>
        <begin position="650"/>
        <end position="783"/>
    </location>
</feature>
<dbReference type="OrthoDB" id="196547at2759"/>
<gene>
    <name evidence="3" type="ORF">ANCCAN_22259</name>
</gene>
<dbReference type="STRING" id="29170.A0A368FK83"/>
<dbReference type="Pfam" id="PF00168">
    <property type="entry name" value="C2"/>
    <property type="match status" value="1"/>
</dbReference>
<dbReference type="SMART" id="SM00239">
    <property type="entry name" value="C2"/>
    <property type="match status" value="1"/>
</dbReference>
<evidence type="ECO:0000259" key="2">
    <source>
        <dbReference type="PROSITE" id="PS50004"/>
    </source>
</evidence>
<sequence length="783" mass="88273">MARPEGFQRYKIDYEYEGYSYSESDSDSSSEGSPSLPPFQLPKARMDEKWLRDKRILRKTQYGISSRGHIKPTDSSSLSTIQSNISSLLESTNEEDDLSDLYTPVQKGERHRVSPVFAVPHDLSPVMGSSIDEPPSVPSLRLQRDWRPQQTSTSTSFQPFVSTLPKTNPHHGPKFVSSTPRASTASRIPMYSYNQIIEGVSRPSSYYGEDSCEFPSSARSHVENVKPTFYRPENFGLPTGVAKNVGSEGIIFLSMTLCGNQLNVTINEAVYFQDPYQPQISSYVRVEMRRRCGNSRKRYYREKIQSYKTRNWPATNRPAFNEKFTFYIDEDNYFRDLLTISVYKLKADNHQQRMRMLGCMTFPVKRLMKKAREAVSYTHGHFEFHYSRAHYVDCVGGTLPTAVSGVLTTTALDYLTVIVIMARRGEFQNDGYYIDENMTMDEVVVNEGGFFLLSPKRGEKKSFPQNKISIKTYYNDKTFSGDGVLTTTSSSCISNPSEMPPRTQRSSVPGRKKTDSDNVPIRFEGSDVDHYVGGSTVAIRFERNPADSYEDGSSVPIRFERSDGIEQYAGGSSVPIRVDRTAGDYTGKSSVRIRLDRNEDKLGGIFSSLGGSIRRSHRATLPDLSTTRLSPLLMEVAAAVAEPWRRRVSSVSLDNSSVNSDLPVSPRSPNSSLGCLCEVDELDSDDPSENTSDGGASSLHVRRRTVTQDRLTPDANYNFRKKCPTPTSPSIYRRMSFQEPKKDQGVRRAASFTFSPKGAADKTNRRVHVPQEREEREDKKKLL</sequence>
<proteinExistence type="predicted"/>
<feature type="compositionally biased region" description="Acidic residues" evidence="1">
    <location>
        <begin position="678"/>
        <end position="688"/>
    </location>
</feature>
<dbReference type="InterPro" id="IPR000008">
    <property type="entry name" value="C2_dom"/>
</dbReference>
<evidence type="ECO:0000313" key="4">
    <source>
        <dbReference type="Proteomes" id="UP000252519"/>
    </source>
</evidence>
<feature type="compositionally biased region" description="Polar residues" evidence="1">
    <location>
        <begin position="148"/>
        <end position="166"/>
    </location>
</feature>
<feature type="region of interest" description="Disordered" evidence="1">
    <location>
        <begin position="20"/>
        <end position="44"/>
    </location>
</feature>
<evidence type="ECO:0000313" key="3">
    <source>
        <dbReference type="EMBL" id="RCN31938.1"/>
    </source>
</evidence>
<feature type="compositionally biased region" description="Polar residues" evidence="1">
    <location>
        <begin position="489"/>
        <end position="507"/>
    </location>
</feature>
<feature type="compositionally biased region" description="Low complexity" evidence="1">
    <location>
        <begin position="20"/>
        <end position="33"/>
    </location>
</feature>
<feature type="compositionally biased region" description="Basic and acidic residues" evidence="1">
    <location>
        <begin position="759"/>
        <end position="783"/>
    </location>
</feature>
<feature type="compositionally biased region" description="Low complexity" evidence="1">
    <location>
        <begin position="650"/>
        <end position="662"/>
    </location>
</feature>
<dbReference type="EMBL" id="JOJR01001188">
    <property type="protein sequence ID" value="RCN31938.1"/>
    <property type="molecule type" value="Genomic_DNA"/>
</dbReference>
<organism evidence="3 4">
    <name type="scientific">Ancylostoma caninum</name>
    <name type="common">Dog hookworm</name>
    <dbReference type="NCBI Taxonomy" id="29170"/>
    <lineage>
        <taxon>Eukaryota</taxon>
        <taxon>Metazoa</taxon>
        <taxon>Ecdysozoa</taxon>
        <taxon>Nematoda</taxon>
        <taxon>Chromadorea</taxon>
        <taxon>Rhabditida</taxon>
        <taxon>Rhabditina</taxon>
        <taxon>Rhabditomorpha</taxon>
        <taxon>Strongyloidea</taxon>
        <taxon>Ancylostomatidae</taxon>
        <taxon>Ancylostomatinae</taxon>
        <taxon>Ancylostoma</taxon>
    </lineage>
</organism>
<dbReference type="PROSITE" id="PS50004">
    <property type="entry name" value="C2"/>
    <property type="match status" value="1"/>
</dbReference>
<dbReference type="AlphaFoldDB" id="A0A368FK83"/>
<keyword evidence="4" id="KW-1185">Reference proteome</keyword>
<comment type="caution">
    <text evidence="3">The sequence shown here is derived from an EMBL/GenBank/DDBJ whole genome shotgun (WGS) entry which is preliminary data.</text>
</comment>
<evidence type="ECO:0000256" key="1">
    <source>
        <dbReference type="SAM" id="MobiDB-lite"/>
    </source>
</evidence>
<dbReference type="SUPFAM" id="SSF49562">
    <property type="entry name" value="C2 domain (Calcium/lipid-binding domain, CaLB)"/>
    <property type="match status" value="1"/>
</dbReference>
<feature type="domain" description="C2" evidence="2">
    <location>
        <begin position="247"/>
        <end position="377"/>
    </location>
</feature>
<accession>A0A368FK83</accession>
<dbReference type="Gene3D" id="2.60.40.150">
    <property type="entry name" value="C2 domain"/>
    <property type="match status" value="1"/>
</dbReference>
<feature type="region of interest" description="Disordered" evidence="1">
    <location>
        <begin position="489"/>
        <end position="520"/>
    </location>
</feature>
<name>A0A368FK83_ANCCA</name>
<reference evidence="3 4" key="1">
    <citation type="submission" date="2014-10" db="EMBL/GenBank/DDBJ databases">
        <title>Draft genome of the hookworm Ancylostoma caninum.</title>
        <authorList>
            <person name="Mitreva M."/>
        </authorList>
    </citation>
    <scope>NUCLEOTIDE SEQUENCE [LARGE SCALE GENOMIC DNA]</scope>
    <source>
        <strain evidence="3 4">Baltimore</strain>
    </source>
</reference>
<dbReference type="Proteomes" id="UP000252519">
    <property type="component" value="Unassembled WGS sequence"/>
</dbReference>
<feature type="region of interest" description="Disordered" evidence="1">
    <location>
        <begin position="148"/>
        <end position="181"/>
    </location>
</feature>